<evidence type="ECO:0000313" key="2">
    <source>
        <dbReference type="EMBL" id="SDD14321.1"/>
    </source>
</evidence>
<gene>
    <name evidence="2" type="ORF">SAMN05216505_105272</name>
</gene>
<protein>
    <submittedName>
        <fullName evidence="2">Uncharacterized protein</fullName>
    </submittedName>
</protein>
<name>A0A1G6SCB5_9ACTN</name>
<organism evidence="2 3">
    <name type="scientific">Streptomyces prasinopilosus</name>
    <dbReference type="NCBI Taxonomy" id="67344"/>
    <lineage>
        <taxon>Bacteria</taxon>
        <taxon>Bacillati</taxon>
        <taxon>Actinomycetota</taxon>
        <taxon>Actinomycetes</taxon>
        <taxon>Kitasatosporales</taxon>
        <taxon>Streptomycetaceae</taxon>
        <taxon>Streptomyces</taxon>
    </lineage>
</organism>
<feature type="compositionally biased region" description="Polar residues" evidence="1">
    <location>
        <begin position="7"/>
        <end position="16"/>
    </location>
</feature>
<feature type="compositionally biased region" description="Low complexity" evidence="1">
    <location>
        <begin position="52"/>
        <end position="69"/>
    </location>
</feature>
<feature type="compositionally biased region" description="Low complexity" evidence="1">
    <location>
        <begin position="264"/>
        <end position="302"/>
    </location>
</feature>
<feature type="compositionally biased region" description="Low complexity" evidence="1">
    <location>
        <begin position="201"/>
        <end position="215"/>
    </location>
</feature>
<feature type="compositionally biased region" description="Pro residues" evidence="1">
    <location>
        <begin position="232"/>
        <end position="242"/>
    </location>
</feature>
<feature type="region of interest" description="Disordered" evidence="1">
    <location>
        <begin position="1"/>
        <end position="305"/>
    </location>
</feature>
<proteinExistence type="predicted"/>
<accession>A0A1G6SCB5</accession>
<keyword evidence="3" id="KW-1185">Reference proteome</keyword>
<reference evidence="3" key="1">
    <citation type="submission" date="2016-10" db="EMBL/GenBank/DDBJ databases">
        <authorList>
            <person name="Varghese N."/>
            <person name="Submissions S."/>
        </authorList>
    </citation>
    <scope>NUCLEOTIDE SEQUENCE [LARGE SCALE GENOMIC DNA]</scope>
    <source>
        <strain evidence="3">CGMCC 4.3504</strain>
    </source>
</reference>
<feature type="compositionally biased region" description="Pro residues" evidence="1">
    <location>
        <begin position="187"/>
        <end position="200"/>
    </location>
</feature>
<dbReference type="Proteomes" id="UP000182100">
    <property type="component" value="Unassembled WGS sequence"/>
</dbReference>
<evidence type="ECO:0000313" key="3">
    <source>
        <dbReference type="Proteomes" id="UP000182100"/>
    </source>
</evidence>
<dbReference type="STRING" id="67344.SAMN05216505_105272"/>
<sequence length="324" mass="33235">MLPGGTVESTNTQSGDTLHREAAEEAQLAPANPVRMGWVPDETGEVYGGRPTPGSAWPPGSPSSGRRPSIPQPATPSPACSLPRPGSRPAGLEPARRPASPARGGDGARAVGPAHRSPRRHRGDLGGGEAAELTRTSRPAPTRPAPRPSEVTPCRCRTTTSAPPSPPTSLATLTSASSSADSLTPSTVPPTSPAVPPSPVTSPAERSSSTRSAASCTCCTWRAGRSSLPADTPSPPTSPWPGRPCGSCTRRPESRPGPSHRGPATRPCRSTSASTTSTPTRAKTNPDTGTSTSVSSSGCTPRQKCRWCCRKRRSAASSGVPWTG</sequence>
<dbReference type="AlphaFoldDB" id="A0A1G6SCB5"/>
<evidence type="ECO:0000256" key="1">
    <source>
        <dbReference type="SAM" id="MobiDB-lite"/>
    </source>
</evidence>
<dbReference type="EMBL" id="FMZK01000005">
    <property type="protein sequence ID" value="SDD14321.1"/>
    <property type="molecule type" value="Genomic_DNA"/>
</dbReference>
<feature type="compositionally biased region" description="Low complexity" evidence="1">
    <location>
        <begin position="158"/>
        <end position="186"/>
    </location>
</feature>